<evidence type="ECO:0008006" key="6">
    <source>
        <dbReference type="Google" id="ProtNLM"/>
    </source>
</evidence>
<dbReference type="Pfam" id="PF01535">
    <property type="entry name" value="PPR"/>
    <property type="match status" value="2"/>
</dbReference>
<protein>
    <recommendedName>
        <fullName evidence="6">Pentatricopeptide repeat-containing protein</fullName>
    </recommendedName>
</protein>
<dbReference type="Proteomes" id="UP001054252">
    <property type="component" value="Unassembled WGS sequence"/>
</dbReference>
<dbReference type="EMBL" id="BPVZ01000024">
    <property type="protein sequence ID" value="GKV06151.1"/>
    <property type="molecule type" value="Genomic_DNA"/>
</dbReference>
<dbReference type="PANTHER" id="PTHR47936">
    <property type="entry name" value="PPR_LONG DOMAIN-CONTAINING PROTEIN"/>
    <property type="match status" value="1"/>
</dbReference>
<accession>A0AAV5J5E7</accession>
<dbReference type="Pfam" id="PF13041">
    <property type="entry name" value="PPR_2"/>
    <property type="match status" value="2"/>
</dbReference>
<comment type="similarity">
    <text evidence="1">Belongs to the PPR family. P subfamily.</text>
</comment>
<gene>
    <name evidence="4" type="ORF">SLEP1_g18075</name>
</gene>
<dbReference type="AlphaFoldDB" id="A0AAV5J5E7"/>
<proteinExistence type="inferred from homology"/>
<sequence length="578" mass="65407">MLCRSRNGAFSFSAKALRIFTHSLHSSSSSSFKSNPEIPRITARKPAPVPAWVQGDLALRTVSSSDANSICSLLSDQSLQCNDFDCLLKDYKEKLDSHLVLQVVSNYRQLGRIKTLEFISWAGGQMGFQFDDCVIEYMADFLGRRKLFDDMKCFLLTLLSHNCRVSCRAFGTCIRFLGRQGRVREALCLFEEMEAAFRCKADNYVYNNMLYVLCKKETSGEWIDVALSIFWRIESPDIYSYSNILVGLCKFGRFETALGVFRAMDRAGFVPTRSAVNILIGQLCFLSAKEGSIEKVRMKNVSRPCTILVPNVGTKVGSNAIESAVGVFWAVYDVGLLPSSFVIIQLLKELCRAVEMKEAFQVLKVVEERKMSCLDEGYSILMQALCEHSWVEEADHLFGRMLSHGLMPKLVVYNSLISMLCKLDKLDDAETVFKIMTNKRCNPDSVTYTALIHAYGEARNWEAAYHLLIEMLGLGLIPHFNTFTLVDKILREKGRTDLCAKLEGKMETQILLKHCRAGQLKDAYQKLNSRMGKGFCPPMHVCDAFKNAFQKYGKLNKALELLERLDGDLLRNKKLEVD</sequence>
<dbReference type="PANTHER" id="PTHR47936:SF3">
    <property type="entry name" value="PENTACOTRIPEPTIDE-REPEAT REGION OF PRORP DOMAIN-CONTAINING PROTEIN"/>
    <property type="match status" value="1"/>
</dbReference>
<feature type="repeat" description="PPR" evidence="3">
    <location>
        <begin position="444"/>
        <end position="478"/>
    </location>
</feature>
<feature type="repeat" description="PPR" evidence="3">
    <location>
        <begin position="409"/>
        <end position="443"/>
    </location>
</feature>
<evidence type="ECO:0000313" key="4">
    <source>
        <dbReference type="EMBL" id="GKV06151.1"/>
    </source>
</evidence>
<comment type="caution">
    <text evidence="4">The sequence shown here is derived from an EMBL/GenBank/DDBJ whole genome shotgun (WGS) entry which is preliminary data.</text>
</comment>
<name>A0AAV5J5E7_9ROSI</name>
<dbReference type="Gene3D" id="1.25.40.10">
    <property type="entry name" value="Tetratricopeptide repeat domain"/>
    <property type="match status" value="3"/>
</dbReference>
<dbReference type="InterPro" id="IPR002885">
    <property type="entry name" value="PPR_rpt"/>
</dbReference>
<keyword evidence="2" id="KW-0677">Repeat</keyword>
<evidence type="ECO:0000313" key="5">
    <source>
        <dbReference type="Proteomes" id="UP001054252"/>
    </source>
</evidence>
<reference evidence="4 5" key="1">
    <citation type="journal article" date="2021" name="Commun. Biol.">
        <title>The genome of Shorea leprosula (Dipterocarpaceae) highlights the ecological relevance of drought in aseasonal tropical rainforests.</title>
        <authorList>
            <person name="Ng K.K.S."/>
            <person name="Kobayashi M.J."/>
            <person name="Fawcett J.A."/>
            <person name="Hatakeyama M."/>
            <person name="Paape T."/>
            <person name="Ng C.H."/>
            <person name="Ang C.C."/>
            <person name="Tnah L.H."/>
            <person name="Lee C.T."/>
            <person name="Nishiyama T."/>
            <person name="Sese J."/>
            <person name="O'Brien M.J."/>
            <person name="Copetti D."/>
            <person name="Mohd Noor M.I."/>
            <person name="Ong R.C."/>
            <person name="Putra M."/>
            <person name="Sireger I.Z."/>
            <person name="Indrioko S."/>
            <person name="Kosugi Y."/>
            <person name="Izuno A."/>
            <person name="Isagi Y."/>
            <person name="Lee S.L."/>
            <person name="Shimizu K.K."/>
        </authorList>
    </citation>
    <scope>NUCLEOTIDE SEQUENCE [LARGE SCALE GENOMIC DNA]</scope>
    <source>
        <strain evidence="4">214</strain>
    </source>
</reference>
<evidence type="ECO:0000256" key="3">
    <source>
        <dbReference type="PROSITE-ProRule" id="PRU00708"/>
    </source>
</evidence>
<dbReference type="PROSITE" id="PS51375">
    <property type="entry name" value="PPR"/>
    <property type="match status" value="4"/>
</dbReference>
<keyword evidence="5" id="KW-1185">Reference proteome</keyword>
<dbReference type="InterPro" id="IPR011990">
    <property type="entry name" value="TPR-like_helical_dom_sf"/>
</dbReference>
<feature type="repeat" description="PPR" evidence="3">
    <location>
        <begin position="374"/>
        <end position="408"/>
    </location>
</feature>
<evidence type="ECO:0000256" key="2">
    <source>
        <dbReference type="ARBA" id="ARBA00022737"/>
    </source>
</evidence>
<feature type="repeat" description="PPR" evidence="3">
    <location>
        <begin position="237"/>
        <end position="271"/>
    </location>
</feature>
<organism evidence="4 5">
    <name type="scientific">Rubroshorea leprosula</name>
    <dbReference type="NCBI Taxonomy" id="152421"/>
    <lineage>
        <taxon>Eukaryota</taxon>
        <taxon>Viridiplantae</taxon>
        <taxon>Streptophyta</taxon>
        <taxon>Embryophyta</taxon>
        <taxon>Tracheophyta</taxon>
        <taxon>Spermatophyta</taxon>
        <taxon>Magnoliopsida</taxon>
        <taxon>eudicotyledons</taxon>
        <taxon>Gunneridae</taxon>
        <taxon>Pentapetalae</taxon>
        <taxon>rosids</taxon>
        <taxon>malvids</taxon>
        <taxon>Malvales</taxon>
        <taxon>Dipterocarpaceae</taxon>
        <taxon>Rubroshorea</taxon>
    </lineage>
</organism>
<evidence type="ECO:0000256" key="1">
    <source>
        <dbReference type="ARBA" id="ARBA00007626"/>
    </source>
</evidence>
<dbReference type="NCBIfam" id="TIGR00756">
    <property type="entry name" value="PPR"/>
    <property type="match status" value="5"/>
</dbReference>